<evidence type="ECO:0000256" key="1">
    <source>
        <dbReference type="SAM" id="MobiDB-lite"/>
    </source>
</evidence>
<dbReference type="EMBL" id="GBRH01267752">
    <property type="protein sequence ID" value="JAD30143.1"/>
    <property type="molecule type" value="Transcribed_RNA"/>
</dbReference>
<reference evidence="2" key="2">
    <citation type="journal article" date="2015" name="Data Brief">
        <title>Shoot transcriptome of the giant reed, Arundo donax.</title>
        <authorList>
            <person name="Barrero R.A."/>
            <person name="Guerrero F.D."/>
            <person name="Moolhuijzen P."/>
            <person name="Goolsby J.A."/>
            <person name="Tidwell J."/>
            <person name="Bellgard S.E."/>
            <person name="Bellgard M.I."/>
        </authorList>
    </citation>
    <scope>NUCLEOTIDE SEQUENCE</scope>
    <source>
        <tissue evidence="2">Shoot tissue taken approximately 20 cm above the soil surface</tissue>
    </source>
</reference>
<evidence type="ECO:0000313" key="2">
    <source>
        <dbReference type="EMBL" id="JAD30143.1"/>
    </source>
</evidence>
<proteinExistence type="predicted"/>
<protein>
    <submittedName>
        <fullName evidence="2">Uncharacterized protein</fullName>
    </submittedName>
</protein>
<sequence>MNGSQHKAITLVANTHKPHEEVD</sequence>
<organism evidence="2">
    <name type="scientific">Arundo donax</name>
    <name type="common">Giant reed</name>
    <name type="synonym">Donax arundinaceus</name>
    <dbReference type="NCBI Taxonomy" id="35708"/>
    <lineage>
        <taxon>Eukaryota</taxon>
        <taxon>Viridiplantae</taxon>
        <taxon>Streptophyta</taxon>
        <taxon>Embryophyta</taxon>
        <taxon>Tracheophyta</taxon>
        <taxon>Spermatophyta</taxon>
        <taxon>Magnoliopsida</taxon>
        <taxon>Liliopsida</taxon>
        <taxon>Poales</taxon>
        <taxon>Poaceae</taxon>
        <taxon>PACMAD clade</taxon>
        <taxon>Arundinoideae</taxon>
        <taxon>Arundineae</taxon>
        <taxon>Arundo</taxon>
    </lineage>
</organism>
<feature type="region of interest" description="Disordered" evidence="1">
    <location>
        <begin position="1"/>
        <end position="23"/>
    </location>
</feature>
<reference evidence="2" key="1">
    <citation type="submission" date="2014-09" db="EMBL/GenBank/DDBJ databases">
        <authorList>
            <person name="Magalhaes I.L.F."/>
            <person name="Oliveira U."/>
            <person name="Santos F.R."/>
            <person name="Vidigal T.H.D.A."/>
            <person name="Brescovit A.D."/>
            <person name="Santos A.J."/>
        </authorList>
    </citation>
    <scope>NUCLEOTIDE SEQUENCE</scope>
    <source>
        <tissue evidence="2">Shoot tissue taken approximately 20 cm above the soil surface</tissue>
    </source>
</reference>
<accession>A0A0A8YXM7</accession>
<name>A0A0A8YXM7_ARUDO</name>
<dbReference type="AlphaFoldDB" id="A0A0A8YXM7"/>